<proteinExistence type="predicted"/>
<dbReference type="AlphaFoldDB" id="A0A4Z1L5Q2"/>
<gene>
    <name evidence="1" type="ORF">BPOR_0008g00410</name>
</gene>
<name>A0A4Z1L5Q2_9HELO</name>
<evidence type="ECO:0000313" key="1">
    <source>
        <dbReference type="EMBL" id="TGO92201.1"/>
    </source>
</evidence>
<reference evidence="1 2" key="1">
    <citation type="submission" date="2017-12" db="EMBL/GenBank/DDBJ databases">
        <title>Comparative genomics of Botrytis spp.</title>
        <authorList>
            <person name="Valero-Jimenez C.A."/>
            <person name="Tapia P."/>
            <person name="Veloso J."/>
            <person name="Silva-Moreno E."/>
            <person name="Staats M."/>
            <person name="Valdes J.H."/>
            <person name="Van Kan J.A.L."/>
        </authorList>
    </citation>
    <scope>NUCLEOTIDE SEQUENCE [LARGE SCALE GENOMIC DNA]</scope>
    <source>
        <strain evidence="1 2">MUCL3349</strain>
    </source>
</reference>
<organism evidence="1 2">
    <name type="scientific">Botrytis porri</name>
    <dbReference type="NCBI Taxonomy" id="87229"/>
    <lineage>
        <taxon>Eukaryota</taxon>
        <taxon>Fungi</taxon>
        <taxon>Dikarya</taxon>
        <taxon>Ascomycota</taxon>
        <taxon>Pezizomycotina</taxon>
        <taxon>Leotiomycetes</taxon>
        <taxon>Helotiales</taxon>
        <taxon>Sclerotiniaceae</taxon>
        <taxon>Botrytis</taxon>
    </lineage>
</organism>
<dbReference type="Proteomes" id="UP000297280">
    <property type="component" value="Unassembled WGS sequence"/>
</dbReference>
<dbReference type="EMBL" id="PQXO01000008">
    <property type="protein sequence ID" value="TGO92201.1"/>
    <property type="molecule type" value="Genomic_DNA"/>
</dbReference>
<keyword evidence="2" id="KW-1185">Reference proteome</keyword>
<comment type="caution">
    <text evidence="1">The sequence shown here is derived from an EMBL/GenBank/DDBJ whole genome shotgun (WGS) entry which is preliminary data.</text>
</comment>
<accession>A0A4Z1L5Q2</accession>
<evidence type="ECO:0000313" key="2">
    <source>
        <dbReference type="Proteomes" id="UP000297280"/>
    </source>
</evidence>
<sequence length="129" mass="14701">MRTGRFYPGGGTDPVEPDELLPEHGSYSMELPNLTEKFLELHSSHSLKHSVEVVWKGLTYKRALETEFMESLGWDTSTSPVENEEALAIFGKCHKKDEGFARYTLKRKKLTGPLITQDTSPYSNMEDYL</sequence>
<protein>
    <submittedName>
        <fullName evidence="1">Uncharacterized protein</fullName>
    </submittedName>
</protein>